<dbReference type="RefSeq" id="WP_211311865.1">
    <property type="nucleotide sequence ID" value="NZ_BAAABL010000021.1"/>
</dbReference>
<dbReference type="PANTHER" id="PTHR30055">
    <property type="entry name" value="HTH-TYPE TRANSCRIPTIONAL REGULATOR RUTR"/>
    <property type="match status" value="1"/>
</dbReference>
<reference evidence="7 8" key="1">
    <citation type="journal article" date="2019" name="Int. J. Syst. Evol. Microbiol.">
        <title>The Global Catalogue of Microorganisms (GCM) 10K type strain sequencing project: providing services to taxonomists for standard genome sequencing and annotation.</title>
        <authorList>
            <consortium name="The Broad Institute Genomics Platform"/>
            <consortium name="The Broad Institute Genome Sequencing Center for Infectious Disease"/>
            <person name="Wu L."/>
            <person name="Ma J."/>
        </authorList>
    </citation>
    <scope>NUCLEOTIDE SEQUENCE [LARGE SCALE GENOMIC DNA]</scope>
    <source>
        <strain evidence="7 8">JCM 16330</strain>
    </source>
</reference>
<dbReference type="Proteomes" id="UP001500837">
    <property type="component" value="Unassembled WGS sequence"/>
</dbReference>
<keyword evidence="1" id="KW-0678">Repressor</keyword>
<dbReference type="AlphaFoldDB" id="A0AAV3S609"/>
<accession>A0AAV3S609</accession>
<dbReference type="Gene3D" id="1.10.357.10">
    <property type="entry name" value="Tetracycline Repressor, domain 2"/>
    <property type="match status" value="1"/>
</dbReference>
<evidence type="ECO:0000256" key="4">
    <source>
        <dbReference type="ARBA" id="ARBA00023163"/>
    </source>
</evidence>
<evidence type="ECO:0000313" key="8">
    <source>
        <dbReference type="Proteomes" id="UP001500837"/>
    </source>
</evidence>
<dbReference type="InterPro" id="IPR050109">
    <property type="entry name" value="HTH-type_TetR-like_transc_reg"/>
</dbReference>
<evidence type="ECO:0000256" key="2">
    <source>
        <dbReference type="ARBA" id="ARBA00023015"/>
    </source>
</evidence>
<name>A0AAV3S609_9EURY</name>
<dbReference type="PROSITE" id="PS50977">
    <property type="entry name" value="HTH_TETR_2"/>
    <property type="match status" value="1"/>
</dbReference>
<feature type="DNA-binding region" description="H-T-H motif" evidence="5">
    <location>
        <begin position="33"/>
        <end position="52"/>
    </location>
</feature>
<dbReference type="InterPro" id="IPR009057">
    <property type="entry name" value="Homeodomain-like_sf"/>
</dbReference>
<dbReference type="PANTHER" id="PTHR30055:SF234">
    <property type="entry name" value="HTH-TYPE TRANSCRIPTIONAL REGULATOR BETI"/>
    <property type="match status" value="1"/>
</dbReference>
<proteinExistence type="predicted"/>
<evidence type="ECO:0000256" key="1">
    <source>
        <dbReference type="ARBA" id="ARBA00022491"/>
    </source>
</evidence>
<gene>
    <name evidence="7" type="ORF">GCM10009066_05110</name>
</gene>
<evidence type="ECO:0000259" key="6">
    <source>
        <dbReference type="PROSITE" id="PS50977"/>
    </source>
</evidence>
<dbReference type="GO" id="GO:0003700">
    <property type="term" value="F:DNA-binding transcription factor activity"/>
    <property type="evidence" value="ECO:0007669"/>
    <property type="project" value="TreeGrafter"/>
</dbReference>
<keyword evidence="3 5" id="KW-0238">DNA-binding</keyword>
<dbReference type="GO" id="GO:0000976">
    <property type="term" value="F:transcription cis-regulatory region binding"/>
    <property type="evidence" value="ECO:0007669"/>
    <property type="project" value="TreeGrafter"/>
</dbReference>
<dbReference type="SUPFAM" id="SSF48498">
    <property type="entry name" value="Tetracyclin repressor-like, C-terminal domain"/>
    <property type="match status" value="1"/>
</dbReference>
<dbReference type="Pfam" id="PF00440">
    <property type="entry name" value="TetR_N"/>
    <property type="match status" value="1"/>
</dbReference>
<sequence length="200" mass="22251">MGDDTGSERSETQTAIMEATYRALCEQGYADLTMQSIADEFEKSKSLIHYHYDTKEELLVAFLDYLLDGFLAKVEETDDSDDPRERLDTLVDILLSGPEKSEDFQVAMLELRSQAPYVEAYREAFAANDAHLVALLADTVRDGIETGAFRDVDPERVADTILVMVDGARSRSVLFGDSDTVAHTREAIDGYVRSHLVAGE</sequence>
<organism evidence="7 8">
    <name type="scientific">Halarchaeum salinum</name>
    <dbReference type="NCBI Taxonomy" id="489912"/>
    <lineage>
        <taxon>Archaea</taxon>
        <taxon>Methanobacteriati</taxon>
        <taxon>Methanobacteriota</taxon>
        <taxon>Stenosarchaea group</taxon>
        <taxon>Halobacteria</taxon>
        <taxon>Halobacteriales</taxon>
        <taxon>Halobacteriaceae</taxon>
    </lineage>
</organism>
<dbReference type="Pfam" id="PF13977">
    <property type="entry name" value="TetR_C_6"/>
    <property type="match status" value="1"/>
</dbReference>
<keyword evidence="8" id="KW-1185">Reference proteome</keyword>
<dbReference type="EMBL" id="BAAABL010000021">
    <property type="protein sequence ID" value="GAA0293437.1"/>
    <property type="molecule type" value="Genomic_DNA"/>
</dbReference>
<evidence type="ECO:0000313" key="7">
    <source>
        <dbReference type="EMBL" id="GAA0293437.1"/>
    </source>
</evidence>
<dbReference type="InterPro" id="IPR039538">
    <property type="entry name" value="BetI_C"/>
</dbReference>
<dbReference type="InterPro" id="IPR036271">
    <property type="entry name" value="Tet_transcr_reg_TetR-rel_C_sf"/>
</dbReference>
<protein>
    <submittedName>
        <fullName evidence="7">TetR family transcriptional regulator C-terminal domain-containing protein</fullName>
    </submittedName>
</protein>
<evidence type="ECO:0000256" key="3">
    <source>
        <dbReference type="ARBA" id="ARBA00023125"/>
    </source>
</evidence>
<keyword evidence="4" id="KW-0804">Transcription</keyword>
<dbReference type="InterPro" id="IPR001647">
    <property type="entry name" value="HTH_TetR"/>
</dbReference>
<keyword evidence="2" id="KW-0805">Transcription regulation</keyword>
<comment type="caution">
    <text evidence="7">The sequence shown here is derived from an EMBL/GenBank/DDBJ whole genome shotgun (WGS) entry which is preliminary data.</text>
</comment>
<dbReference type="SUPFAM" id="SSF46689">
    <property type="entry name" value="Homeodomain-like"/>
    <property type="match status" value="1"/>
</dbReference>
<feature type="domain" description="HTH tetR-type" evidence="6">
    <location>
        <begin position="10"/>
        <end position="70"/>
    </location>
</feature>
<evidence type="ECO:0000256" key="5">
    <source>
        <dbReference type="PROSITE-ProRule" id="PRU00335"/>
    </source>
</evidence>